<dbReference type="Gene3D" id="3.50.30.50">
    <property type="entry name" value="Putative cyclase"/>
    <property type="match status" value="1"/>
</dbReference>
<evidence type="ECO:0000256" key="5">
    <source>
        <dbReference type="ARBA" id="ARBA00022801"/>
    </source>
</evidence>
<evidence type="ECO:0000256" key="6">
    <source>
        <dbReference type="ARBA" id="ARBA00022833"/>
    </source>
</evidence>
<comment type="pathway">
    <text evidence="2">Amino-acid degradation.</text>
</comment>
<dbReference type="InterPro" id="IPR007325">
    <property type="entry name" value="KFase/CYL"/>
</dbReference>
<comment type="caution">
    <text evidence="8">The sequence shown here is derived from an EMBL/GenBank/DDBJ whole genome shotgun (WGS) entry which is preliminary data.</text>
</comment>
<dbReference type="GO" id="GO:0004061">
    <property type="term" value="F:arylformamidase activity"/>
    <property type="evidence" value="ECO:0007669"/>
    <property type="project" value="InterPro"/>
</dbReference>
<reference evidence="8" key="1">
    <citation type="journal article" date="2015" name="Nature">
        <title>Complex archaea that bridge the gap between prokaryotes and eukaryotes.</title>
        <authorList>
            <person name="Spang A."/>
            <person name="Saw J.H."/>
            <person name="Jorgensen S.L."/>
            <person name="Zaremba-Niedzwiedzka K."/>
            <person name="Martijn J."/>
            <person name="Lind A.E."/>
            <person name="van Eijk R."/>
            <person name="Schleper C."/>
            <person name="Guy L."/>
            <person name="Ettema T.J."/>
        </authorList>
    </citation>
    <scope>NUCLEOTIDE SEQUENCE</scope>
</reference>
<dbReference type="InterPro" id="IPR037175">
    <property type="entry name" value="KFase_sf"/>
</dbReference>
<dbReference type="EMBL" id="LAZR01014416">
    <property type="protein sequence ID" value="KKM17578.1"/>
    <property type="molecule type" value="Genomic_DNA"/>
</dbReference>
<dbReference type="GO" id="GO:0046872">
    <property type="term" value="F:metal ion binding"/>
    <property type="evidence" value="ECO:0007669"/>
    <property type="project" value="UniProtKB-KW"/>
</dbReference>
<dbReference type="FunFam" id="3.50.30.50:FF:000001">
    <property type="entry name" value="Kynurenine formamidase"/>
    <property type="match status" value="1"/>
</dbReference>
<evidence type="ECO:0000313" key="8">
    <source>
        <dbReference type="EMBL" id="KKM17578.1"/>
    </source>
</evidence>
<dbReference type="AlphaFoldDB" id="A0A0F9K6A3"/>
<dbReference type="PANTHER" id="PTHR31118">
    <property type="entry name" value="CYCLASE-LIKE PROTEIN 2"/>
    <property type="match status" value="1"/>
</dbReference>
<dbReference type="Pfam" id="PF04199">
    <property type="entry name" value="Cyclase"/>
    <property type="match status" value="1"/>
</dbReference>
<organism evidence="8">
    <name type="scientific">marine sediment metagenome</name>
    <dbReference type="NCBI Taxonomy" id="412755"/>
    <lineage>
        <taxon>unclassified sequences</taxon>
        <taxon>metagenomes</taxon>
        <taxon>ecological metagenomes</taxon>
    </lineage>
</organism>
<keyword evidence="7" id="KW-0823">Tryptophan catabolism</keyword>
<evidence type="ECO:0000256" key="2">
    <source>
        <dbReference type="ARBA" id="ARBA00005023"/>
    </source>
</evidence>
<comment type="cofactor">
    <cofactor evidence="1">
        <name>Zn(2+)</name>
        <dbReference type="ChEBI" id="CHEBI:29105"/>
    </cofactor>
</comment>
<evidence type="ECO:0000256" key="7">
    <source>
        <dbReference type="ARBA" id="ARBA00023079"/>
    </source>
</evidence>
<proteinExistence type="predicted"/>
<keyword evidence="4" id="KW-0479">Metal-binding</keyword>
<name>A0A0F9K6A3_9ZZZZ</name>
<evidence type="ECO:0008006" key="9">
    <source>
        <dbReference type="Google" id="ProtNLM"/>
    </source>
</evidence>
<dbReference type="SUPFAM" id="SSF102198">
    <property type="entry name" value="Putative cyclase"/>
    <property type="match status" value="1"/>
</dbReference>
<dbReference type="GO" id="GO:0019441">
    <property type="term" value="P:L-tryptophan catabolic process to kynurenine"/>
    <property type="evidence" value="ECO:0007669"/>
    <property type="project" value="InterPro"/>
</dbReference>
<evidence type="ECO:0000256" key="1">
    <source>
        <dbReference type="ARBA" id="ARBA00001947"/>
    </source>
</evidence>
<gene>
    <name evidence="8" type="ORF">LCGC14_1674350</name>
</gene>
<protein>
    <recommendedName>
        <fullName evidence="9">Cyclase family protein</fullName>
    </recommendedName>
</protein>
<accession>A0A0F9K6A3</accession>
<keyword evidence="5" id="KW-0378">Hydrolase</keyword>
<sequence length="215" mass="22958">MVAAMAVHDISVPLRRDMPTYADEPGPDLEFRKLLSKGDSSTVSVLSLGSHTGTHVDAPSHFLDGAPGVDSLSPDALVGPAYVAEFGGDSHITAADLESMPIPADCERVLFKTSNGRFWDDSVFHTDFIALAPDAARALAERGIRLIGIDYLSIERYHADPHEVHETLLASGVVILEGVDLRRVTPGGYFLVCAPLNVVGAEGAPARAYLIDRTP</sequence>
<evidence type="ECO:0000256" key="3">
    <source>
        <dbReference type="ARBA" id="ARBA00011738"/>
    </source>
</evidence>
<evidence type="ECO:0000256" key="4">
    <source>
        <dbReference type="ARBA" id="ARBA00022723"/>
    </source>
</evidence>
<keyword evidence="6" id="KW-0862">Zinc</keyword>
<dbReference type="PANTHER" id="PTHR31118:SF32">
    <property type="entry name" value="KYNURENINE FORMAMIDASE"/>
    <property type="match status" value="1"/>
</dbReference>
<comment type="subunit">
    <text evidence="3">Homodimer.</text>
</comment>